<dbReference type="RefSeq" id="WP_197997132.1">
    <property type="nucleotide sequence ID" value="NZ_CP036266.1"/>
</dbReference>
<name>A0A517PNS2_9PLAN</name>
<dbReference type="InterPro" id="IPR016024">
    <property type="entry name" value="ARM-type_fold"/>
</dbReference>
<accession>A0A517PNS2</accession>
<gene>
    <name evidence="1" type="ORF">HG66A1_27910</name>
</gene>
<protein>
    <recommendedName>
        <fullName evidence="3">HEAT repeat domain-containing protein</fullName>
    </recommendedName>
</protein>
<evidence type="ECO:0000313" key="1">
    <source>
        <dbReference type="EMBL" id="QDT20998.1"/>
    </source>
</evidence>
<evidence type="ECO:0008006" key="3">
    <source>
        <dbReference type="Google" id="ProtNLM"/>
    </source>
</evidence>
<dbReference type="Gene3D" id="1.25.10.10">
    <property type="entry name" value="Leucine-rich Repeat Variant"/>
    <property type="match status" value="1"/>
</dbReference>
<dbReference type="SUPFAM" id="SSF48371">
    <property type="entry name" value="ARM repeat"/>
    <property type="match status" value="1"/>
</dbReference>
<proteinExistence type="predicted"/>
<dbReference type="EMBL" id="CP036266">
    <property type="protein sequence ID" value="QDT20998.1"/>
    <property type="molecule type" value="Genomic_DNA"/>
</dbReference>
<evidence type="ECO:0000313" key="2">
    <source>
        <dbReference type="Proteomes" id="UP000320421"/>
    </source>
</evidence>
<organism evidence="1 2">
    <name type="scientific">Gimesia chilikensis</name>
    <dbReference type="NCBI Taxonomy" id="2605989"/>
    <lineage>
        <taxon>Bacteria</taxon>
        <taxon>Pseudomonadati</taxon>
        <taxon>Planctomycetota</taxon>
        <taxon>Planctomycetia</taxon>
        <taxon>Planctomycetales</taxon>
        <taxon>Planctomycetaceae</taxon>
        <taxon>Gimesia</taxon>
    </lineage>
</organism>
<dbReference type="Proteomes" id="UP000320421">
    <property type="component" value="Chromosome"/>
</dbReference>
<dbReference type="InterPro" id="IPR011989">
    <property type="entry name" value="ARM-like"/>
</dbReference>
<dbReference type="AlphaFoldDB" id="A0A517PNS2"/>
<keyword evidence="2" id="KW-1185">Reference proteome</keyword>
<sequence length="180" mass="20211">MAEFMTDGEVDWTTLALAVGSLEENGREHGSSIEAREAISLIIGHNNLCAAVEHYVACRPGAELTRMVLWALHPWCAMERCYEIYQQSDDLEARQEAVELLRVVADHRALPWAQGFLEDPDEGIQAWGAGMVDQLLFTHLVDPEDCVELLGLMAAHPNRLVRERYDFITEFLQARGESAS</sequence>
<reference evidence="1 2" key="1">
    <citation type="submission" date="2019-02" db="EMBL/GenBank/DDBJ databases">
        <title>Deep-cultivation of Planctomycetes and their phenomic and genomic characterization uncovers novel biology.</title>
        <authorList>
            <person name="Wiegand S."/>
            <person name="Jogler M."/>
            <person name="Boedeker C."/>
            <person name="Pinto D."/>
            <person name="Vollmers J."/>
            <person name="Rivas-Marin E."/>
            <person name="Kohn T."/>
            <person name="Peeters S.H."/>
            <person name="Heuer A."/>
            <person name="Rast P."/>
            <person name="Oberbeckmann S."/>
            <person name="Bunk B."/>
            <person name="Jeske O."/>
            <person name="Meyerdierks A."/>
            <person name="Storesund J.E."/>
            <person name="Kallscheuer N."/>
            <person name="Luecker S."/>
            <person name="Lage O.M."/>
            <person name="Pohl T."/>
            <person name="Merkel B.J."/>
            <person name="Hornburger P."/>
            <person name="Mueller R.-W."/>
            <person name="Bruemmer F."/>
            <person name="Labrenz M."/>
            <person name="Spormann A.M."/>
            <person name="Op den Camp H."/>
            <person name="Overmann J."/>
            <person name="Amann R."/>
            <person name="Jetten M.S.M."/>
            <person name="Mascher T."/>
            <person name="Medema M.H."/>
            <person name="Devos D.P."/>
            <person name="Kaster A.-K."/>
            <person name="Ovreas L."/>
            <person name="Rohde M."/>
            <person name="Galperin M.Y."/>
            <person name="Jogler C."/>
        </authorList>
    </citation>
    <scope>NUCLEOTIDE SEQUENCE [LARGE SCALE GENOMIC DNA]</scope>
    <source>
        <strain evidence="1 2">HG66A1</strain>
    </source>
</reference>